<dbReference type="EMBL" id="SPLM01000147">
    <property type="protein sequence ID" value="TMW55464.1"/>
    <property type="molecule type" value="Genomic_DNA"/>
</dbReference>
<keyword evidence="2" id="KW-0812">Transmembrane</keyword>
<dbReference type="Pfam" id="PF01341">
    <property type="entry name" value="Glyco_hydro_6"/>
    <property type="match status" value="1"/>
</dbReference>
<dbReference type="PANTHER" id="PTHR34876:SF4">
    <property type="entry name" value="1,4-BETA-D-GLUCAN CELLOBIOHYDROLASE C-RELATED"/>
    <property type="match status" value="1"/>
</dbReference>
<dbReference type="SUPFAM" id="SSF51989">
    <property type="entry name" value="Glycosyl hydrolases family 6, cellulases"/>
    <property type="match status" value="1"/>
</dbReference>
<dbReference type="Proteomes" id="UP000794436">
    <property type="component" value="Unassembled WGS sequence"/>
</dbReference>
<accession>A0A8K1C2V4</accession>
<keyword evidence="5" id="KW-1185">Reference proteome</keyword>
<evidence type="ECO:0000256" key="2">
    <source>
        <dbReference type="SAM" id="Phobius"/>
    </source>
</evidence>
<dbReference type="InterPro" id="IPR036434">
    <property type="entry name" value="Beta_cellobiohydrolase_sf"/>
</dbReference>
<feature type="compositionally biased region" description="Pro residues" evidence="1">
    <location>
        <begin position="345"/>
        <end position="354"/>
    </location>
</feature>
<dbReference type="AlphaFoldDB" id="A0A8K1C2V4"/>
<protein>
    <recommendedName>
        <fullName evidence="6">Glycoside hydrolase</fullName>
    </recommendedName>
</protein>
<feature type="signal peptide" evidence="3">
    <location>
        <begin position="1"/>
        <end position="27"/>
    </location>
</feature>
<feature type="transmembrane region" description="Helical" evidence="2">
    <location>
        <begin position="494"/>
        <end position="517"/>
    </location>
</feature>
<dbReference type="PANTHER" id="PTHR34876">
    <property type="match status" value="1"/>
</dbReference>
<dbReference type="InterPro" id="IPR016288">
    <property type="entry name" value="Beta_cellobiohydrolase"/>
</dbReference>
<evidence type="ECO:0000256" key="1">
    <source>
        <dbReference type="SAM" id="MobiDB-lite"/>
    </source>
</evidence>
<feature type="region of interest" description="Disordered" evidence="1">
    <location>
        <begin position="340"/>
        <end position="455"/>
    </location>
</feature>
<evidence type="ECO:0008006" key="6">
    <source>
        <dbReference type="Google" id="ProtNLM"/>
    </source>
</evidence>
<organism evidence="4 5">
    <name type="scientific">Pythium oligandrum</name>
    <name type="common">Mycoparasitic fungus</name>
    <dbReference type="NCBI Taxonomy" id="41045"/>
    <lineage>
        <taxon>Eukaryota</taxon>
        <taxon>Sar</taxon>
        <taxon>Stramenopiles</taxon>
        <taxon>Oomycota</taxon>
        <taxon>Peronosporomycetes</taxon>
        <taxon>Pythiales</taxon>
        <taxon>Pythiaceae</taxon>
        <taxon>Pythium</taxon>
    </lineage>
</organism>
<feature type="chain" id="PRO_5035464348" description="Glycoside hydrolase" evidence="3">
    <location>
        <begin position="28"/>
        <end position="552"/>
    </location>
</feature>
<feature type="compositionally biased region" description="Low complexity" evidence="1">
    <location>
        <begin position="355"/>
        <end position="400"/>
    </location>
</feature>
<evidence type="ECO:0000313" key="5">
    <source>
        <dbReference type="Proteomes" id="UP000794436"/>
    </source>
</evidence>
<dbReference type="GO" id="GO:0030245">
    <property type="term" value="P:cellulose catabolic process"/>
    <property type="evidence" value="ECO:0007669"/>
    <property type="project" value="InterPro"/>
</dbReference>
<feature type="compositionally biased region" description="Low complexity" evidence="1">
    <location>
        <begin position="441"/>
        <end position="454"/>
    </location>
</feature>
<keyword evidence="3" id="KW-0732">Signal</keyword>
<dbReference type="GO" id="GO:0004553">
    <property type="term" value="F:hydrolase activity, hydrolyzing O-glycosyl compounds"/>
    <property type="evidence" value="ECO:0007669"/>
    <property type="project" value="InterPro"/>
</dbReference>
<evidence type="ECO:0000256" key="3">
    <source>
        <dbReference type="SAM" id="SignalP"/>
    </source>
</evidence>
<gene>
    <name evidence="4" type="ORF">Poli38472_010346</name>
</gene>
<evidence type="ECO:0000313" key="4">
    <source>
        <dbReference type="EMBL" id="TMW55464.1"/>
    </source>
</evidence>
<reference evidence="4" key="1">
    <citation type="submission" date="2019-03" db="EMBL/GenBank/DDBJ databases">
        <title>Long read genome sequence of the mycoparasitic Pythium oligandrum ATCC 38472 isolated from sugarbeet rhizosphere.</title>
        <authorList>
            <person name="Gaulin E."/>
        </authorList>
    </citation>
    <scope>NUCLEOTIDE SEQUENCE</scope>
    <source>
        <strain evidence="4">ATCC 38472_TT</strain>
    </source>
</reference>
<proteinExistence type="predicted"/>
<comment type="caution">
    <text evidence="4">The sequence shown here is derived from an EMBL/GenBank/DDBJ whole genome shotgun (WGS) entry which is preliminary data.</text>
</comment>
<keyword evidence="2" id="KW-0472">Membrane</keyword>
<name>A0A8K1C2V4_PYTOL</name>
<dbReference type="OrthoDB" id="64893at2759"/>
<dbReference type="Gene3D" id="3.20.20.40">
    <property type="entry name" value="1, 4-beta cellobiohydrolase"/>
    <property type="match status" value="1"/>
</dbReference>
<sequence>MLRGFTKAILTTALLAVARNGFTLVNAAEELCALPTSSLVAAASEFPDCTLALDEVKKQAIATWYTDRETTDSYTQKAKDIVAQCPESSRITLVVYGLPNKDCDAGYSSGGVNKNADDYKKWVQDLATTVGDRKVLYVLEPDAVGLIAKGGCGVQNGYAGNVKEAIRILSANANADIYLDVGYWTLMSATDAAGVASTVKDLAQGGRIKGITLNTSNYRSNKEISDLCSNFQNAYGDKSLKCIADTSRNYKDPTSSEWCNAKFGGVGRPPTSNTGFDNLDYFIWIKPPGESDGTCDGGEHTGDSMKGPGAGLFFKEHFVSLWNNGYFVNEKKMPVIDGTIQQPITPSPTTPAPTPAVTTVTPTPTTTAPTSQVTPAPTTQVTPAPSTAAPVVTTPAPVVQRPENPSPTPAETTKKPKKKKDCPSHIEDDIPETPSTPAPTPAATAAKKNTTSTNSDVATVKALSYSAAQPPSADVPTVDANVQSDSSNVEEGGLGSGAIVGIVVAAAAVVGIAGFALRRGAEQRRRAKTMKTPVEGFGEIDPTPAQYAVTVL</sequence>
<dbReference type="PRINTS" id="PR00733">
    <property type="entry name" value="GLHYDRLASE6"/>
</dbReference>
<keyword evidence="2" id="KW-1133">Transmembrane helix</keyword>